<name>A0A5S3QG47_9BACI</name>
<dbReference type="AlphaFoldDB" id="A0A5S3QG47"/>
<dbReference type="PANTHER" id="PTHR10302">
    <property type="entry name" value="SINGLE-STRANDED DNA-BINDING PROTEIN"/>
    <property type="match status" value="1"/>
</dbReference>
<dbReference type="OrthoDB" id="9809878at2"/>
<evidence type="ECO:0000256" key="1">
    <source>
        <dbReference type="ARBA" id="ARBA00023125"/>
    </source>
</evidence>
<dbReference type="CDD" id="cd04496">
    <property type="entry name" value="SSB_OBF"/>
    <property type="match status" value="1"/>
</dbReference>
<dbReference type="Pfam" id="PF00436">
    <property type="entry name" value="SSB"/>
    <property type="match status" value="1"/>
</dbReference>
<comment type="caution">
    <text evidence="5">The sequence shown here is derived from an EMBL/GenBank/DDBJ whole genome shotgun (WGS) entry which is preliminary data.</text>
</comment>
<dbReference type="PIRSF" id="PIRSF002070">
    <property type="entry name" value="SSB"/>
    <property type="match status" value="1"/>
</dbReference>
<sequence>MNNTQLIGRMTKDVDMKYTQNGVAVATFTLAVNRPFTNKNGDREADFIRCQVWRKLAENTAQFCKKGSRVGVTGRIQTRSFEGQDGKPVFMTEIVGDQVEFLDSKTSQGKGSPSNQSSGQPNPFQGQPVEVDDKDLPF</sequence>
<comment type="caution">
    <text evidence="2">Lacks conserved residue(s) required for the propagation of feature annotation.</text>
</comment>
<dbReference type="NCBIfam" id="TIGR00621">
    <property type="entry name" value="ssb"/>
    <property type="match status" value="1"/>
</dbReference>
<dbReference type="Proteomes" id="UP000306980">
    <property type="component" value="Unassembled WGS sequence"/>
</dbReference>
<gene>
    <name evidence="5" type="primary">ssb</name>
    <name evidence="5" type="ORF">FFL34_01350</name>
</gene>
<dbReference type="EMBL" id="VCIA01000001">
    <property type="protein sequence ID" value="TMN20904.1"/>
    <property type="molecule type" value="Genomic_DNA"/>
</dbReference>
<dbReference type="GO" id="GO:0006260">
    <property type="term" value="P:DNA replication"/>
    <property type="evidence" value="ECO:0007669"/>
    <property type="project" value="InterPro"/>
</dbReference>
<organism evidence="5 6">
    <name type="scientific">Lentibacillus cibarius</name>
    <dbReference type="NCBI Taxonomy" id="2583219"/>
    <lineage>
        <taxon>Bacteria</taxon>
        <taxon>Bacillati</taxon>
        <taxon>Bacillota</taxon>
        <taxon>Bacilli</taxon>
        <taxon>Bacillales</taxon>
        <taxon>Bacillaceae</taxon>
        <taxon>Lentibacillus</taxon>
    </lineage>
</organism>
<dbReference type="InterPro" id="IPR012340">
    <property type="entry name" value="NA-bd_OB-fold"/>
</dbReference>
<dbReference type="GO" id="GO:0009295">
    <property type="term" value="C:nucleoid"/>
    <property type="evidence" value="ECO:0007669"/>
    <property type="project" value="TreeGrafter"/>
</dbReference>
<feature type="compositionally biased region" description="Low complexity" evidence="4">
    <location>
        <begin position="107"/>
        <end position="123"/>
    </location>
</feature>
<dbReference type="GO" id="GO:0003697">
    <property type="term" value="F:single-stranded DNA binding"/>
    <property type="evidence" value="ECO:0007669"/>
    <property type="project" value="UniProtKB-UniRule"/>
</dbReference>
<feature type="region of interest" description="Disordered" evidence="4">
    <location>
        <begin position="102"/>
        <end position="138"/>
    </location>
</feature>
<reference evidence="5 6" key="1">
    <citation type="submission" date="2019-05" db="EMBL/GenBank/DDBJ databases">
        <title>Genomic analysis of Lentibacillus sp. NKC220-2.</title>
        <authorList>
            <person name="Oh Y.J."/>
        </authorList>
    </citation>
    <scope>NUCLEOTIDE SEQUENCE [LARGE SCALE GENOMIC DNA]</scope>
    <source>
        <strain evidence="5 6">NKC220-2</strain>
    </source>
</reference>
<dbReference type="PANTHER" id="PTHR10302:SF27">
    <property type="entry name" value="SINGLE-STRANDED DNA-BINDING PROTEIN"/>
    <property type="match status" value="1"/>
</dbReference>
<dbReference type="InterPro" id="IPR000424">
    <property type="entry name" value="Primosome_PriB/ssb"/>
</dbReference>
<evidence type="ECO:0000256" key="3">
    <source>
        <dbReference type="PIRNR" id="PIRNR002070"/>
    </source>
</evidence>
<dbReference type="SUPFAM" id="SSF50249">
    <property type="entry name" value="Nucleic acid-binding proteins"/>
    <property type="match status" value="1"/>
</dbReference>
<dbReference type="InterPro" id="IPR011344">
    <property type="entry name" value="ssDNA-bd"/>
</dbReference>
<keyword evidence="1 2" id="KW-0238">DNA-binding</keyword>
<dbReference type="Gene3D" id="2.40.50.140">
    <property type="entry name" value="Nucleic acid-binding proteins"/>
    <property type="match status" value="1"/>
</dbReference>
<proteinExistence type="inferred from homology"/>
<comment type="subunit">
    <text evidence="2">Homotetramer.</text>
</comment>
<protein>
    <recommendedName>
        <fullName evidence="2 3">Single-stranded DNA-binding protein</fullName>
        <shortName evidence="2">SSB</shortName>
    </recommendedName>
</protein>
<accession>A0A5S3QG47</accession>
<evidence type="ECO:0000313" key="6">
    <source>
        <dbReference type="Proteomes" id="UP000306980"/>
    </source>
</evidence>
<dbReference type="PROSITE" id="PS50935">
    <property type="entry name" value="SSB"/>
    <property type="match status" value="1"/>
</dbReference>
<dbReference type="RefSeq" id="WP_138600661.1">
    <property type="nucleotide sequence ID" value="NZ_VCIA01000001.1"/>
</dbReference>
<evidence type="ECO:0000256" key="2">
    <source>
        <dbReference type="HAMAP-Rule" id="MF_00984"/>
    </source>
</evidence>
<evidence type="ECO:0000256" key="4">
    <source>
        <dbReference type="SAM" id="MobiDB-lite"/>
    </source>
</evidence>
<dbReference type="HAMAP" id="MF_00984">
    <property type="entry name" value="SSB"/>
    <property type="match status" value="1"/>
</dbReference>
<evidence type="ECO:0000313" key="5">
    <source>
        <dbReference type="EMBL" id="TMN20904.1"/>
    </source>
</evidence>